<keyword evidence="1" id="KW-0175">Coiled coil</keyword>
<evidence type="ECO:0000313" key="2">
    <source>
        <dbReference type="EMBL" id="QJB01832.1"/>
    </source>
</evidence>
<organism evidence="2">
    <name type="scientific">viral metagenome</name>
    <dbReference type="NCBI Taxonomy" id="1070528"/>
    <lineage>
        <taxon>unclassified sequences</taxon>
        <taxon>metagenomes</taxon>
        <taxon>organismal metagenomes</taxon>
    </lineage>
</organism>
<sequence>MVAKGRFLTSTTKDELKDAKREVSSAKGKLEDAVLEFDDAQSRVRQCQDTLKEAQEWLDELLEDSDLKEYEDEDISEELPALALIYGYSLLLVTYRNCKAVTEVILKNKEGEEVKTWPYIPSLADLFEATK</sequence>
<protein>
    <submittedName>
        <fullName evidence="2">Uncharacterized protein</fullName>
    </submittedName>
</protein>
<name>A0A6M3MAG7_9ZZZZ</name>
<dbReference type="AlphaFoldDB" id="A0A6M3MAG7"/>
<dbReference type="EMBL" id="MT143737">
    <property type="protein sequence ID" value="QJB01832.1"/>
    <property type="molecule type" value="Genomic_DNA"/>
</dbReference>
<evidence type="ECO:0000256" key="1">
    <source>
        <dbReference type="SAM" id="Coils"/>
    </source>
</evidence>
<reference evidence="2" key="1">
    <citation type="submission" date="2020-03" db="EMBL/GenBank/DDBJ databases">
        <title>The deep terrestrial virosphere.</title>
        <authorList>
            <person name="Holmfeldt K."/>
            <person name="Nilsson E."/>
            <person name="Simone D."/>
            <person name="Lopez-Fernandez M."/>
            <person name="Wu X."/>
            <person name="de Brujin I."/>
            <person name="Lundin D."/>
            <person name="Andersson A."/>
            <person name="Bertilsson S."/>
            <person name="Dopson M."/>
        </authorList>
    </citation>
    <scope>NUCLEOTIDE SEQUENCE</scope>
    <source>
        <strain evidence="2">MM171B01857</strain>
    </source>
</reference>
<proteinExistence type="predicted"/>
<gene>
    <name evidence="2" type="ORF">MM171B01857_0008</name>
</gene>
<accession>A0A6M3MAG7</accession>
<feature type="coiled-coil region" evidence="1">
    <location>
        <begin position="13"/>
        <end position="64"/>
    </location>
</feature>